<evidence type="ECO:0000256" key="1">
    <source>
        <dbReference type="SAM" id="MobiDB-lite"/>
    </source>
</evidence>
<dbReference type="AlphaFoldDB" id="A0A6J2KET7"/>
<keyword evidence="2" id="KW-1185">Reference proteome</keyword>
<feature type="compositionally biased region" description="Polar residues" evidence="1">
    <location>
        <begin position="233"/>
        <end position="244"/>
    </location>
</feature>
<proteinExistence type="predicted"/>
<protein>
    <submittedName>
        <fullName evidence="3">Uncharacterized protein LOC114250434</fullName>
    </submittedName>
</protein>
<accession>A0A6J2KET7</accession>
<dbReference type="OrthoDB" id="7367257at2759"/>
<name>A0A6J2KET7_BOMMA</name>
<dbReference type="GeneID" id="114250434"/>
<dbReference type="KEGG" id="bman:114250434"/>
<gene>
    <name evidence="3" type="primary">LOC114250434</name>
</gene>
<evidence type="ECO:0000313" key="3">
    <source>
        <dbReference type="RefSeq" id="XP_028040103.1"/>
    </source>
</evidence>
<sequence>MQFQPLMPCNAPHFAPPSSNLPHNIIGEGDVVAIVSSGGVLQYFFTPVTHGIHCPTNAPYGLPYWNANKPLWFVRSIGDPFHIQPYPNSPEGVIFNRYNIISDSQPVQPFDLKFHNDRWTSTTDLHYFYPSIRQYNWFPSGLSKGSAAVQVEMPSLTNNVCHYEIVCNCGVKRTKINCNCRDEVSAMSIDETVSKPAAKTHKNETNEPSSLTVIKRNVVCECNKSDIAERSASTYSEQAAVGSQTPTKPKNKSTSIKKTKNEKTCPKRRYKGRAPSKSYNTTSDSSQSCNCNSETE</sequence>
<organism evidence="2 3">
    <name type="scientific">Bombyx mandarina</name>
    <name type="common">Wild silk moth</name>
    <name type="synonym">Wild silkworm</name>
    <dbReference type="NCBI Taxonomy" id="7092"/>
    <lineage>
        <taxon>Eukaryota</taxon>
        <taxon>Metazoa</taxon>
        <taxon>Ecdysozoa</taxon>
        <taxon>Arthropoda</taxon>
        <taxon>Hexapoda</taxon>
        <taxon>Insecta</taxon>
        <taxon>Pterygota</taxon>
        <taxon>Neoptera</taxon>
        <taxon>Endopterygota</taxon>
        <taxon>Lepidoptera</taxon>
        <taxon>Glossata</taxon>
        <taxon>Ditrysia</taxon>
        <taxon>Bombycoidea</taxon>
        <taxon>Bombycidae</taxon>
        <taxon>Bombycinae</taxon>
        <taxon>Bombyx</taxon>
    </lineage>
</organism>
<feature type="compositionally biased region" description="Basic residues" evidence="1">
    <location>
        <begin position="249"/>
        <end position="258"/>
    </location>
</feature>
<feature type="region of interest" description="Disordered" evidence="1">
    <location>
        <begin position="233"/>
        <end position="296"/>
    </location>
</feature>
<feature type="compositionally biased region" description="Polar residues" evidence="1">
    <location>
        <begin position="277"/>
        <end position="296"/>
    </location>
</feature>
<evidence type="ECO:0000313" key="2">
    <source>
        <dbReference type="Proteomes" id="UP000504629"/>
    </source>
</evidence>
<reference evidence="3" key="1">
    <citation type="submission" date="2025-08" db="UniProtKB">
        <authorList>
            <consortium name="RefSeq"/>
        </authorList>
    </citation>
    <scope>IDENTIFICATION</scope>
    <source>
        <tissue evidence="3">Silk gland</tissue>
    </source>
</reference>
<dbReference type="Proteomes" id="UP000504629">
    <property type="component" value="Unplaced"/>
</dbReference>
<dbReference type="RefSeq" id="XP_028040103.1">
    <property type="nucleotide sequence ID" value="XM_028184302.1"/>
</dbReference>